<feature type="compositionally biased region" description="Low complexity" evidence="1">
    <location>
        <begin position="119"/>
        <end position="134"/>
    </location>
</feature>
<protein>
    <submittedName>
        <fullName evidence="2">Uncharacterized protein</fullName>
    </submittedName>
</protein>
<sequence length="199" mass="21349">MKSIVSKFGFGRPQSKGGEQPPPPPPPQQSAATTPLLSTMITSSSAVETTLNSTRSSGYKSQSNPNNRAQQQQQRPTNPQTNNKHGILHKPRTSPPKQPNPTIPHEPPTSRVRFAPQTPNSGNLSSLSSTTSSPSQVHLMASCGASVASLSVVSKDSIFDRVLKEENERLNAMGMGGRDSPEKGEGKKDKMRGGRRVEI</sequence>
<dbReference type="AlphaFoldDB" id="A0AAD8XVB4"/>
<comment type="caution">
    <text evidence="2">The sequence shown here is derived from an EMBL/GenBank/DDBJ whole genome shotgun (WGS) entry which is preliminary data.</text>
</comment>
<feature type="region of interest" description="Disordered" evidence="1">
    <location>
        <begin position="170"/>
        <end position="199"/>
    </location>
</feature>
<evidence type="ECO:0000313" key="2">
    <source>
        <dbReference type="EMBL" id="KAK1734372.1"/>
    </source>
</evidence>
<keyword evidence="3" id="KW-1185">Reference proteome</keyword>
<proteinExistence type="predicted"/>
<reference evidence="2" key="1">
    <citation type="submission" date="2023-06" db="EMBL/GenBank/DDBJ databases">
        <title>Survivors Of The Sea: Transcriptome response of Skeletonema marinoi to long-term dormancy.</title>
        <authorList>
            <person name="Pinder M.I.M."/>
            <person name="Kourtchenko O."/>
            <person name="Robertson E.K."/>
            <person name="Larsson T."/>
            <person name="Maumus F."/>
            <person name="Osuna-Cruz C.M."/>
            <person name="Vancaester E."/>
            <person name="Stenow R."/>
            <person name="Vandepoele K."/>
            <person name="Ploug H."/>
            <person name="Bruchert V."/>
            <person name="Godhe A."/>
            <person name="Topel M."/>
        </authorList>
    </citation>
    <scope>NUCLEOTIDE SEQUENCE</scope>
    <source>
        <strain evidence="2">R05AC</strain>
    </source>
</reference>
<dbReference type="Proteomes" id="UP001224775">
    <property type="component" value="Unassembled WGS sequence"/>
</dbReference>
<organism evidence="2 3">
    <name type="scientific">Skeletonema marinoi</name>
    <dbReference type="NCBI Taxonomy" id="267567"/>
    <lineage>
        <taxon>Eukaryota</taxon>
        <taxon>Sar</taxon>
        <taxon>Stramenopiles</taxon>
        <taxon>Ochrophyta</taxon>
        <taxon>Bacillariophyta</taxon>
        <taxon>Coscinodiscophyceae</taxon>
        <taxon>Thalassiosirophycidae</taxon>
        <taxon>Thalassiosirales</taxon>
        <taxon>Skeletonemataceae</taxon>
        <taxon>Skeletonema</taxon>
        <taxon>Skeletonema marinoi-dohrnii complex</taxon>
    </lineage>
</organism>
<dbReference type="EMBL" id="JATAAI010000039">
    <property type="protein sequence ID" value="KAK1734372.1"/>
    <property type="molecule type" value="Genomic_DNA"/>
</dbReference>
<feature type="compositionally biased region" description="Low complexity" evidence="1">
    <location>
        <begin position="61"/>
        <end position="83"/>
    </location>
</feature>
<feature type="compositionally biased region" description="Pro residues" evidence="1">
    <location>
        <begin position="93"/>
        <end position="107"/>
    </location>
</feature>
<feature type="compositionally biased region" description="Basic and acidic residues" evidence="1">
    <location>
        <begin position="179"/>
        <end position="199"/>
    </location>
</feature>
<feature type="region of interest" description="Disordered" evidence="1">
    <location>
        <begin position="1"/>
        <end position="134"/>
    </location>
</feature>
<accession>A0AAD8XVB4</accession>
<feature type="compositionally biased region" description="Polar residues" evidence="1">
    <location>
        <begin position="30"/>
        <end position="60"/>
    </location>
</feature>
<name>A0AAD8XVB4_9STRA</name>
<evidence type="ECO:0000313" key="3">
    <source>
        <dbReference type="Proteomes" id="UP001224775"/>
    </source>
</evidence>
<evidence type="ECO:0000256" key="1">
    <source>
        <dbReference type="SAM" id="MobiDB-lite"/>
    </source>
</evidence>
<gene>
    <name evidence="2" type="ORF">QTG54_014879</name>
</gene>